<organism evidence="1 2">
    <name type="scientific">Pedobacter fastidiosus</name>
    <dbReference type="NCBI Taxonomy" id="2765361"/>
    <lineage>
        <taxon>Bacteria</taxon>
        <taxon>Pseudomonadati</taxon>
        <taxon>Bacteroidota</taxon>
        <taxon>Sphingobacteriia</taxon>
        <taxon>Sphingobacteriales</taxon>
        <taxon>Sphingobacteriaceae</taxon>
        <taxon>Pedobacter</taxon>
    </lineage>
</organism>
<accession>A0ABR7KY02</accession>
<dbReference type="RefSeq" id="WP_187073411.1">
    <property type="nucleotide sequence ID" value="NZ_JACRYL010000032.1"/>
</dbReference>
<evidence type="ECO:0000313" key="2">
    <source>
        <dbReference type="Proteomes" id="UP000652755"/>
    </source>
</evidence>
<protein>
    <submittedName>
        <fullName evidence="1">Uncharacterized protein</fullName>
    </submittedName>
</protein>
<keyword evidence="2" id="KW-1185">Reference proteome</keyword>
<name>A0ABR7KY02_9SPHI</name>
<evidence type="ECO:0000313" key="1">
    <source>
        <dbReference type="EMBL" id="MBC6112992.1"/>
    </source>
</evidence>
<dbReference type="EMBL" id="JACRYL010000032">
    <property type="protein sequence ID" value="MBC6112992.1"/>
    <property type="molecule type" value="Genomic_DNA"/>
</dbReference>
<proteinExistence type="predicted"/>
<reference evidence="1 2" key="1">
    <citation type="submission" date="2020-08" db="EMBL/GenBank/DDBJ databases">
        <authorList>
            <person name="Sun Q."/>
            <person name="Inoue M."/>
        </authorList>
    </citation>
    <scope>NUCLEOTIDE SEQUENCE [LARGE SCALE GENOMIC DNA]</scope>
    <source>
        <strain evidence="1 2">CCM 8938</strain>
    </source>
</reference>
<comment type="caution">
    <text evidence="1">The sequence shown here is derived from an EMBL/GenBank/DDBJ whole genome shotgun (WGS) entry which is preliminary data.</text>
</comment>
<dbReference type="Proteomes" id="UP000652755">
    <property type="component" value="Unassembled WGS sequence"/>
</dbReference>
<sequence>MEAAFIDQLDQIYWQGYGEEFKADNPDAFYRQFAEFKNQYHFIMKYETLFIRVLVAVHADHTSIAEIVNEVETQSKLSLTDTANFNILETEIYYQEYVTLKISIMAHNVKEKIRLGSSLGK</sequence>
<gene>
    <name evidence="1" type="ORF">H7U22_21435</name>
</gene>